<evidence type="ECO:0008006" key="7">
    <source>
        <dbReference type="Google" id="ProtNLM"/>
    </source>
</evidence>
<dbReference type="SUPFAM" id="SSF48371">
    <property type="entry name" value="ARM repeat"/>
    <property type="match status" value="1"/>
</dbReference>
<organism evidence="6">
    <name type="scientific">Aplanochytrium stocchinoi</name>
    <dbReference type="NCBI Taxonomy" id="215587"/>
    <lineage>
        <taxon>Eukaryota</taxon>
        <taxon>Sar</taxon>
        <taxon>Stramenopiles</taxon>
        <taxon>Bigyra</taxon>
        <taxon>Labyrinthulomycetes</taxon>
        <taxon>Thraustochytrida</taxon>
        <taxon>Thraustochytriidae</taxon>
        <taxon>Aplanochytrium</taxon>
    </lineage>
</organism>
<evidence type="ECO:0000313" key="6">
    <source>
        <dbReference type="EMBL" id="CAE0442495.1"/>
    </source>
</evidence>
<proteinExistence type="predicted"/>
<dbReference type="InterPro" id="IPR016024">
    <property type="entry name" value="ARM-type_fold"/>
</dbReference>
<evidence type="ECO:0000256" key="2">
    <source>
        <dbReference type="ARBA" id="ARBA00022448"/>
    </source>
</evidence>
<dbReference type="EMBL" id="HBIN01016562">
    <property type="protein sequence ID" value="CAE0442495.1"/>
    <property type="molecule type" value="Transcribed_RNA"/>
</dbReference>
<evidence type="ECO:0000256" key="3">
    <source>
        <dbReference type="ARBA" id="ARBA00022490"/>
    </source>
</evidence>
<dbReference type="GO" id="GO:0005737">
    <property type="term" value="C:cytoplasm"/>
    <property type="evidence" value="ECO:0007669"/>
    <property type="project" value="UniProtKB-SubCell"/>
</dbReference>
<dbReference type="PANTHER" id="PTHR10527">
    <property type="entry name" value="IMPORTIN BETA"/>
    <property type="match status" value="1"/>
</dbReference>
<keyword evidence="3" id="KW-0963">Cytoplasm</keyword>
<evidence type="ECO:0000256" key="5">
    <source>
        <dbReference type="ARBA" id="ARBA00022927"/>
    </source>
</evidence>
<keyword evidence="2" id="KW-0813">Transport</keyword>
<dbReference type="Gene3D" id="1.25.10.10">
    <property type="entry name" value="Leucine-rich Repeat Variant"/>
    <property type="match status" value="1"/>
</dbReference>
<sequence>MNLLLDALSTLFEQVGEGMAKPEILQIVVPPLWQRWNALSDTDRSLFAVMEAVSSIVRAVGLEFSEYAMPVFTRCLRLIEHTVIIVASTADAGVDPQSIDREFMVTSLDLLSSMAEGFEGHFDALIQNSNFVPLLMEVLKDTDNDVSQVSFGLVGDIAKCAPNQIRQHVAAIVALLCKQMYPVNHVSTSINAVWSIGEISVSLKEELKPFVSEIFDKLIILLQKDNLEKGLRENLAITIGRLAMNNADVISLRLDEFFVKWCTEMQESVFKESDEEKKAAAQGMCFAIMQNPAAVAPHLGYLLMMIFRWKNLNSESELLEFFKSFLRELRDKLHQAHLWQAATSPLPPQLKQDVNTFLQ</sequence>
<dbReference type="InterPro" id="IPR011989">
    <property type="entry name" value="ARM-like"/>
</dbReference>
<protein>
    <recommendedName>
        <fullName evidence="7">Importin N-terminal domain-containing protein</fullName>
    </recommendedName>
</protein>
<name>A0A7S3PKW2_9STRA</name>
<reference evidence="6" key="1">
    <citation type="submission" date="2021-01" db="EMBL/GenBank/DDBJ databases">
        <authorList>
            <person name="Corre E."/>
            <person name="Pelletier E."/>
            <person name="Niang G."/>
            <person name="Scheremetjew M."/>
            <person name="Finn R."/>
            <person name="Kale V."/>
            <person name="Holt S."/>
            <person name="Cochrane G."/>
            <person name="Meng A."/>
            <person name="Brown T."/>
            <person name="Cohen L."/>
        </authorList>
    </citation>
    <scope>NUCLEOTIDE SEQUENCE</scope>
    <source>
        <strain evidence="6">GSBS06</strain>
    </source>
</reference>
<comment type="subcellular location">
    <subcellularLocation>
        <location evidence="1">Cytoplasm</location>
    </subcellularLocation>
</comment>
<accession>A0A7S3PKW2</accession>
<keyword evidence="4" id="KW-0677">Repeat</keyword>
<dbReference type="AlphaFoldDB" id="A0A7S3PKW2"/>
<gene>
    <name evidence="6" type="ORF">ASTO00021_LOCUS12608</name>
</gene>
<dbReference type="InterPro" id="IPR040122">
    <property type="entry name" value="Importin_beta"/>
</dbReference>
<keyword evidence="5" id="KW-0653">Protein transport</keyword>
<evidence type="ECO:0000256" key="1">
    <source>
        <dbReference type="ARBA" id="ARBA00004496"/>
    </source>
</evidence>
<dbReference type="GO" id="GO:0006606">
    <property type="term" value="P:protein import into nucleus"/>
    <property type="evidence" value="ECO:0007669"/>
    <property type="project" value="InterPro"/>
</dbReference>
<evidence type="ECO:0000256" key="4">
    <source>
        <dbReference type="ARBA" id="ARBA00022737"/>
    </source>
</evidence>